<name>A0A975K605_9SPHN</name>
<keyword evidence="1" id="KW-0233">DNA recombination</keyword>
<dbReference type="KEGG" id="spph:KFK14_13380"/>
<evidence type="ECO:0000313" key="2">
    <source>
        <dbReference type="EMBL" id="QUT04132.1"/>
    </source>
</evidence>
<dbReference type="AlphaFoldDB" id="A0A975K605"/>
<dbReference type="SUPFAM" id="SSF56349">
    <property type="entry name" value="DNA breaking-rejoining enzymes"/>
    <property type="match status" value="1"/>
</dbReference>
<evidence type="ECO:0000256" key="1">
    <source>
        <dbReference type="ARBA" id="ARBA00023172"/>
    </source>
</evidence>
<reference evidence="2" key="1">
    <citation type="submission" date="2021-04" db="EMBL/GenBank/DDBJ databases">
        <title>Isolation of p-tert-butylphenol degrading bacteria Sphingobium phenoxybenzoativorans Tas13 from active sludge.</title>
        <authorList>
            <person name="Li Y."/>
        </authorList>
    </citation>
    <scope>NUCLEOTIDE SEQUENCE</scope>
    <source>
        <strain evidence="2">Tas13</strain>
    </source>
</reference>
<dbReference type="Proteomes" id="UP000681425">
    <property type="component" value="Chromosome"/>
</dbReference>
<dbReference type="RefSeq" id="WP_212608018.1">
    <property type="nucleotide sequence ID" value="NZ_CP073910.1"/>
</dbReference>
<dbReference type="Gene3D" id="1.10.443.10">
    <property type="entry name" value="Intergrase catalytic core"/>
    <property type="match status" value="1"/>
</dbReference>
<organism evidence="2 3">
    <name type="scientific">Sphingobium phenoxybenzoativorans</name>
    <dbReference type="NCBI Taxonomy" id="1592790"/>
    <lineage>
        <taxon>Bacteria</taxon>
        <taxon>Pseudomonadati</taxon>
        <taxon>Pseudomonadota</taxon>
        <taxon>Alphaproteobacteria</taxon>
        <taxon>Sphingomonadales</taxon>
        <taxon>Sphingomonadaceae</taxon>
        <taxon>Sphingobium</taxon>
    </lineage>
</organism>
<sequence>MDRLVSMPTKGGTLLGKKMAARFDASSADALYKKLREKGERDASYAMQVCRLVWRWAVRHHKITGVKENPFAGMGIKSVSLKGNRETSREEYDLYRKTARAMGYQSMATAAALCFECCQRVWDVFGLKDDDGEEHAGIPWENYQPGKAISVIQSKTGNPVWLELTTDVPAEGGGTESAALYPELEEELEAWAAKARRGADGNLTGIIIREERNGEKYKHRRMSKVHREICDEAGLPTDMTFTGFRHGGITEIGASGEADVRPISGHKTLAVTAIYNKATAEKGRRIALKRREHIEKLIDKNEDLSE</sequence>
<keyword evidence="3" id="KW-1185">Reference proteome</keyword>
<dbReference type="GO" id="GO:0006310">
    <property type="term" value="P:DNA recombination"/>
    <property type="evidence" value="ECO:0007669"/>
    <property type="project" value="UniProtKB-KW"/>
</dbReference>
<evidence type="ECO:0000313" key="3">
    <source>
        <dbReference type="Proteomes" id="UP000681425"/>
    </source>
</evidence>
<protein>
    <submittedName>
        <fullName evidence="2">Uncharacterized protein</fullName>
    </submittedName>
</protein>
<dbReference type="EMBL" id="CP073910">
    <property type="protein sequence ID" value="QUT04132.1"/>
    <property type="molecule type" value="Genomic_DNA"/>
</dbReference>
<accession>A0A975K605</accession>
<gene>
    <name evidence="2" type="ORF">KFK14_13380</name>
</gene>
<dbReference type="InterPro" id="IPR013762">
    <property type="entry name" value="Integrase-like_cat_sf"/>
</dbReference>
<proteinExistence type="predicted"/>
<dbReference type="GO" id="GO:0003677">
    <property type="term" value="F:DNA binding"/>
    <property type="evidence" value="ECO:0007669"/>
    <property type="project" value="InterPro"/>
</dbReference>
<dbReference type="InterPro" id="IPR011010">
    <property type="entry name" value="DNA_brk_join_enz"/>
</dbReference>
<dbReference type="GO" id="GO:0015074">
    <property type="term" value="P:DNA integration"/>
    <property type="evidence" value="ECO:0007669"/>
    <property type="project" value="InterPro"/>
</dbReference>